<dbReference type="Gene3D" id="3.40.1170.60">
    <property type="match status" value="1"/>
</dbReference>
<sequence>IQQKYIIVTCNYVARARGLTKLMTVKEAKSKCPELVLVCGEDLTHYRNMSYKISRYLQSFCPLAERLGFDENFLDITTLVNERMHKSDAVSLDEVSGHIFADQAVVGTCDCGCTQRLVIGSQIAAEIRAGLQSELGITCCAGISHNKLLAKLVASCFKPNQQTVLLPCHAPQLLSKLESVRQIPGIGHATAKKLQELGIVTVDDMLEADFRLIEDAFGNVAIETMKNLCQGVDNSPVVVFGPPQTISDEDSFKKCSSLADARVKISQLLRSILLRLVEDGRIPHTLRLSIRRMSDTNRYSNRESRQCPIPGSVFNRFSAGTILQVASKLETLALGLFTKMLNPAQSFHLTLINVAFTKLEGKSGTDIGSFFESQEKQTAVNLVGPNCVDQDVCFLDMGQSVEENLEPSFKVIDGFESRNVGTCMPDTVELDQRNNLCAEQFKDGKEVLVSVGHKGKQPVKRKSLLSTWLSSPEKTANNAKKRKVPSSDGTDVYSDACSRKYVKLLYEDIDKEMLAGLPKDIQNEITEHALHNRSASNKELNLKGISEQSVYMKQPINLNASIPNGSVIDELRSHELLYIPADVDRSVFAALPPEIQREMSNDWKRRDITVSKNHAEKCAILKTDHEHKNQTQNRYKSRSTEKTSSDISSFFRKHV</sequence>
<dbReference type="PIRSF" id="PIRSF036603">
    <property type="entry name" value="DPol_eta"/>
    <property type="match status" value="1"/>
</dbReference>
<dbReference type="InterPro" id="IPR017961">
    <property type="entry name" value="DNA_pol_Y-fam_little_finger"/>
</dbReference>
<comment type="caution">
    <text evidence="6">The sequence shown here is derived from an EMBL/GenBank/DDBJ whole genome shotgun (WGS) entry which is preliminary data.</text>
</comment>
<evidence type="ECO:0000313" key="7">
    <source>
        <dbReference type="Proteomes" id="UP000828390"/>
    </source>
</evidence>
<feature type="non-terminal residue" evidence="6">
    <location>
        <position position="1"/>
    </location>
</feature>
<dbReference type="InterPro" id="IPR043128">
    <property type="entry name" value="Rev_trsase/Diguanyl_cyclase"/>
</dbReference>
<dbReference type="InterPro" id="IPR001126">
    <property type="entry name" value="UmuC"/>
</dbReference>
<evidence type="ECO:0000256" key="4">
    <source>
        <dbReference type="SAM" id="MobiDB-lite"/>
    </source>
</evidence>
<dbReference type="InterPro" id="IPR025527">
    <property type="entry name" value="HUWE1/Rev1_UBM"/>
</dbReference>
<dbReference type="Pfam" id="PF00817">
    <property type="entry name" value="IMS"/>
    <property type="match status" value="1"/>
</dbReference>
<comment type="similarity">
    <text evidence="1">Belongs to the DNA polymerase type-Y family.</text>
</comment>
<protein>
    <recommendedName>
        <fullName evidence="5">UmuC domain-containing protein</fullName>
    </recommendedName>
</protein>
<dbReference type="Proteomes" id="UP000828390">
    <property type="component" value="Unassembled WGS sequence"/>
</dbReference>
<evidence type="ECO:0000313" key="6">
    <source>
        <dbReference type="EMBL" id="KAH3837240.1"/>
    </source>
</evidence>
<dbReference type="FunFam" id="3.30.70.270:FF:000013">
    <property type="entry name" value="Polymerase (DNA directed) iota"/>
    <property type="match status" value="1"/>
</dbReference>
<name>A0A9D4QP48_DREPO</name>
<feature type="region of interest" description="Disordered" evidence="4">
    <location>
        <begin position="623"/>
        <end position="655"/>
    </location>
</feature>
<dbReference type="GO" id="GO:0019985">
    <property type="term" value="P:translesion synthesis"/>
    <property type="evidence" value="ECO:0007669"/>
    <property type="project" value="TreeGrafter"/>
</dbReference>
<reference evidence="6" key="2">
    <citation type="submission" date="2020-11" db="EMBL/GenBank/DDBJ databases">
        <authorList>
            <person name="McCartney M.A."/>
            <person name="Auch B."/>
            <person name="Kono T."/>
            <person name="Mallez S."/>
            <person name="Becker A."/>
            <person name="Gohl D.M."/>
            <person name="Silverstein K.A.T."/>
            <person name="Koren S."/>
            <person name="Bechman K.B."/>
            <person name="Herman A."/>
            <person name="Abrahante J.E."/>
            <person name="Garbe J."/>
        </authorList>
    </citation>
    <scope>NUCLEOTIDE SEQUENCE</scope>
    <source>
        <strain evidence="6">Duluth1</strain>
        <tissue evidence="6">Whole animal</tissue>
    </source>
</reference>
<feature type="region of interest" description="Disordered" evidence="4">
    <location>
        <begin position="471"/>
        <end position="490"/>
    </location>
</feature>
<keyword evidence="3" id="KW-0808">Transferase</keyword>
<evidence type="ECO:0000256" key="3">
    <source>
        <dbReference type="ARBA" id="ARBA00022679"/>
    </source>
</evidence>
<evidence type="ECO:0000259" key="5">
    <source>
        <dbReference type="PROSITE" id="PS50173"/>
    </source>
</evidence>
<dbReference type="GO" id="GO:0003684">
    <property type="term" value="F:damaged DNA binding"/>
    <property type="evidence" value="ECO:0007669"/>
    <property type="project" value="InterPro"/>
</dbReference>
<dbReference type="Gene3D" id="1.10.150.20">
    <property type="entry name" value="5' to 3' exonuclease, C-terminal subdomain"/>
    <property type="match status" value="1"/>
</dbReference>
<organism evidence="6 7">
    <name type="scientific">Dreissena polymorpha</name>
    <name type="common">Zebra mussel</name>
    <name type="synonym">Mytilus polymorpha</name>
    <dbReference type="NCBI Taxonomy" id="45954"/>
    <lineage>
        <taxon>Eukaryota</taxon>
        <taxon>Metazoa</taxon>
        <taxon>Spiralia</taxon>
        <taxon>Lophotrochozoa</taxon>
        <taxon>Mollusca</taxon>
        <taxon>Bivalvia</taxon>
        <taxon>Autobranchia</taxon>
        <taxon>Heteroconchia</taxon>
        <taxon>Euheterodonta</taxon>
        <taxon>Imparidentia</taxon>
        <taxon>Neoheterodontei</taxon>
        <taxon>Myida</taxon>
        <taxon>Dreissenoidea</taxon>
        <taxon>Dreissenidae</taxon>
        <taxon>Dreissena</taxon>
    </lineage>
</organism>
<dbReference type="Pfam" id="PF11799">
    <property type="entry name" value="IMS_C"/>
    <property type="match status" value="1"/>
</dbReference>
<evidence type="ECO:0000256" key="2">
    <source>
        <dbReference type="ARBA" id="ARBA00022634"/>
    </source>
</evidence>
<dbReference type="Gene3D" id="6.10.250.1630">
    <property type="match status" value="1"/>
</dbReference>
<dbReference type="SUPFAM" id="SSF100879">
    <property type="entry name" value="Lesion bypass DNA polymerase (Y-family), little finger domain"/>
    <property type="match status" value="1"/>
</dbReference>
<dbReference type="Gene3D" id="3.30.1490.100">
    <property type="entry name" value="DNA polymerase, Y-family, little finger domain"/>
    <property type="match status" value="1"/>
</dbReference>
<dbReference type="SUPFAM" id="SSF56672">
    <property type="entry name" value="DNA/RNA polymerases"/>
    <property type="match status" value="1"/>
</dbReference>
<dbReference type="InterPro" id="IPR036775">
    <property type="entry name" value="DNA_pol_Y-fam_lit_finger_sf"/>
</dbReference>
<dbReference type="GO" id="GO:0003887">
    <property type="term" value="F:DNA-directed DNA polymerase activity"/>
    <property type="evidence" value="ECO:0007669"/>
    <property type="project" value="InterPro"/>
</dbReference>
<feature type="domain" description="UmuC" evidence="5">
    <location>
        <begin position="7"/>
        <end position="187"/>
    </location>
</feature>
<dbReference type="InterPro" id="IPR053848">
    <property type="entry name" value="IMS_HHH_1"/>
</dbReference>
<dbReference type="Pfam" id="PF14377">
    <property type="entry name" value="UBM"/>
    <property type="match status" value="2"/>
</dbReference>
<proteinExistence type="inferred from homology"/>
<dbReference type="Gene3D" id="3.30.70.270">
    <property type="match status" value="1"/>
</dbReference>
<keyword evidence="7" id="KW-1185">Reference proteome</keyword>
<dbReference type="PANTHER" id="PTHR46404:SF1">
    <property type="entry name" value="DNA POLYMERASE IOTA"/>
    <property type="match status" value="1"/>
</dbReference>
<dbReference type="Pfam" id="PF21999">
    <property type="entry name" value="IMS_HHH_1"/>
    <property type="match status" value="1"/>
</dbReference>
<dbReference type="EMBL" id="JAIWYP010000004">
    <property type="protein sequence ID" value="KAH3837240.1"/>
    <property type="molecule type" value="Genomic_DNA"/>
</dbReference>
<accession>A0A9D4QP48</accession>
<dbReference type="GO" id="GO:0006281">
    <property type="term" value="P:DNA repair"/>
    <property type="evidence" value="ECO:0007669"/>
    <property type="project" value="InterPro"/>
</dbReference>
<dbReference type="AlphaFoldDB" id="A0A9D4QP48"/>
<evidence type="ECO:0000256" key="1">
    <source>
        <dbReference type="ARBA" id="ARBA00010945"/>
    </source>
</evidence>
<dbReference type="InterPro" id="IPR043502">
    <property type="entry name" value="DNA/RNA_pol_sf"/>
</dbReference>
<dbReference type="PANTHER" id="PTHR46404">
    <property type="entry name" value="DNA POLYMERASE IOTA"/>
    <property type="match status" value="1"/>
</dbReference>
<dbReference type="FunFam" id="3.30.1490.100:FF:000003">
    <property type="entry name" value="Polymerase (DNA directed) iota"/>
    <property type="match status" value="1"/>
</dbReference>
<gene>
    <name evidence="6" type="ORF">DPMN_110621</name>
</gene>
<dbReference type="PROSITE" id="PS50173">
    <property type="entry name" value="UMUC"/>
    <property type="match status" value="1"/>
</dbReference>
<reference evidence="6" key="1">
    <citation type="journal article" date="2019" name="bioRxiv">
        <title>The Genome of the Zebra Mussel, Dreissena polymorpha: A Resource for Invasive Species Research.</title>
        <authorList>
            <person name="McCartney M.A."/>
            <person name="Auch B."/>
            <person name="Kono T."/>
            <person name="Mallez S."/>
            <person name="Zhang Y."/>
            <person name="Obille A."/>
            <person name="Becker A."/>
            <person name="Abrahante J.E."/>
            <person name="Garbe J."/>
            <person name="Badalamenti J.P."/>
            <person name="Herman A."/>
            <person name="Mangelson H."/>
            <person name="Liachko I."/>
            <person name="Sullivan S."/>
            <person name="Sone E.D."/>
            <person name="Koren S."/>
            <person name="Silverstein K.A.T."/>
            <person name="Beckman K.B."/>
            <person name="Gohl D.M."/>
        </authorList>
    </citation>
    <scope>NUCLEOTIDE SEQUENCE</scope>
    <source>
        <strain evidence="6">Duluth1</strain>
        <tissue evidence="6">Whole animal</tissue>
    </source>
</reference>
<keyword evidence="2" id="KW-0237">DNA synthesis</keyword>